<proteinExistence type="predicted"/>
<evidence type="ECO:0008006" key="4">
    <source>
        <dbReference type="Google" id="ProtNLM"/>
    </source>
</evidence>
<keyword evidence="3" id="KW-1185">Reference proteome</keyword>
<dbReference type="STRING" id="1903952.BIT28_14290"/>
<evidence type="ECO:0000313" key="2">
    <source>
        <dbReference type="EMBL" id="OLQ81464.1"/>
    </source>
</evidence>
<keyword evidence="1" id="KW-0472">Membrane</keyword>
<accession>A0A1Q9H1G3</accession>
<evidence type="ECO:0000256" key="1">
    <source>
        <dbReference type="SAM" id="Phobius"/>
    </source>
</evidence>
<dbReference type="OrthoDB" id="6195578at2"/>
<keyword evidence="1" id="KW-1133">Transmembrane helix</keyword>
<dbReference type="EMBL" id="MJIL01000040">
    <property type="protein sequence ID" value="OLQ81464.1"/>
    <property type="molecule type" value="Genomic_DNA"/>
</dbReference>
<sequence>MDDLEFRRRILADPNDTSQEMIAAKNASIANRKLSDELLQLDAKLESILKVDVPDDLADRILFHQSGQPEQNRGKTRFHLAIAASIAFVFGLFVGQFNSQIVPAGATSEIAQVAMEHVYTEAPFIEGIDESVTLQQVNAKLTPFGSELTSLPGHVYYVNHCGFGDKNALHMVMATENGKVTVFVVPEQQPKMSSFSDNNLNGVVMPVQNASLIVVGEKGQNVAPIAESLGSDLNWEI</sequence>
<dbReference type="RefSeq" id="WP_075761828.1">
    <property type="nucleotide sequence ID" value="NZ_MJIL01000040.1"/>
</dbReference>
<reference evidence="2 3" key="1">
    <citation type="submission" date="2016-09" db="EMBL/GenBank/DDBJ databases">
        <title>Photobacterium proteolyticum sp. nov. a protease producing bacterium isolated from ocean sediments of Laizhou Bay.</title>
        <authorList>
            <person name="Li Y."/>
        </authorList>
    </citation>
    <scope>NUCLEOTIDE SEQUENCE [LARGE SCALE GENOMIC DNA]</scope>
    <source>
        <strain evidence="2 3">13-12</strain>
    </source>
</reference>
<keyword evidence="1" id="KW-0812">Transmembrane</keyword>
<name>A0A1Q9H1G3_9GAMM</name>
<comment type="caution">
    <text evidence="2">The sequence shown here is derived from an EMBL/GenBank/DDBJ whole genome shotgun (WGS) entry which is preliminary data.</text>
</comment>
<protein>
    <recommendedName>
        <fullName evidence="4">Chemotaxis protein</fullName>
    </recommendedName>
</protein>
<dbReference type="AlphaFoldDB" id="A0A1Q9H1G3"/>
<dbReference type="Pfam" id="PF11859">
    <property type="entry name" value="DUF3379"/>
    <property type="match status" value="1"/>
</dbReference>
<dbReference type="InterPro" id="IPR021806">
    <property type="entry name" value="DUF3379"/>
</dbReference>
<evidence type="ECO:0000313" key="3">
    <source>
        <dbReference type="Proteomes" id="UP000186905"/>
    </source>
</evidence>
<gene>
    <name evidence="2" type="ORF">BIT28_14290</name>
</gene>
<organism evidence="2 3">
    <name type="scientific">Photobacterium proteolyticum</name>
    <dbReference type="NCBI Taxonomy" id="1903952"/>
    <lineage>
        <taxon>Bacteria</taxon>
        <taxon>Pseudomonadati</taxon>
        <taxon>Pseudomonadota</taxon>
        <taxon>Gammaproteobacteria</taxon>
        <taxon>Vibrionales</taxon>
        <taxon>Vibrionaceae</taxon>
        <taxon>Photobacterium</taxon>
    </lineage>
</organism>
<dbReference type="Proteomes" id="UP000186905">
    <property type="component" value="Unassembled WGS sequence"/>
</dbReference>
<feature type="transmembrane region" description="Helical" evidence="1">
    <location>
        <begin position="78"/>
        <end position="97"/>
    </location>
</feature>